<evidence type="ECO:0000313" key="2">
    <source>
        <dbReference type="EMBL" id="UYU19428.1"/>
    </source>
</evidence>
<dbReference type="Proteomes" id="UP001156196">
    <property type="component" value="Chromosome"/>
</dbReference>
<name>A0AAX3EB18_9EURY</name>
<feature type="transmembrane region" description="Helical" evidence="1">
    <location>
        <begin position="111"/>
        <end position="133"/>
    </location>
</feature>
<accession>A0AAX3EB18</accession>
<keyword evidence="1" id="KW-0812">Transmembrane</keyword>
<sequence length="379" mass="43423">MGFIVEVLRTLEVMGFLIANVIAYLFFNQFLPGLPLLLFLGAGVISVLLLKTHWVFWLYERLKHEKSPIFLENPATVDKISNTTSKTISKLRNISLIKGGPIGFKTMSFNVLYELFPVFLIWLGVIGAAYLISNVLLEVSYSPSPHFFEIIASFGIILGVFQYYLQRQEGKIAVRISIYGKAISEIIREETTFDKFYESLSDIRFGLEIQRWIDKKIDPKLQLIEVLRTLSENKAAKEVAVHMLKRTRPSTLFNVHLTYLDSDKKYEMLEASASAEQMKLKLISAYDSFFNSTEKIDEIILKINSMIDVREFGNLCLSNINMVPEVFAQLINSQLQSSVEDLLIEGGEDIGIENTFSFRRQRELLEGRVTKRLLDDIFN</sequence>
<proteinExistence type="predicted"/>
<feature type="transmembrane region" description="Helical" evidence="1">
    <location>
        <begin position="145"/>
        <end position="165"/>
    </location>
</feature>
<dbReference type="KEGG" id="msum:OH143_04885"/>
<dbReference type="RefSeq" id="WP_011844953.1">
    <property type="nucleotide sequence ID" value="NZ_CP109831.1"/>
</dbReference>
<dbReference type="AlphaFoldDB" id="A0AAX3EB18"/>
<keyword evidence="1" id="KW-1133">Transmembrane helix</keyword>
<evidence type="ECO:0000256" key="1">
    <source>
        <dbReference type="SAM" id="Phobius"/>
    </source>
</evidence>
<keyword evidence="1" id="KW-0472">Membrane</keyword>
<protein>
    <submittedName>
        <fullName evidence="2">Uncharacterized protein</fullName>
    </submittedName>
</protein>
<feature type="transmembrane region" description="Helical" evidence="1">
    <location>
        <begin position="7"/>
        <end position="27"/>
    </location>
</feature>
<evidence type="ECO:0000313" key="3">
    <source>
        <dbReference type="Proteomes" id="UP001156196"/>
    </source>
</evidence>
<reference evidence="2" key="1">
    <citation type="submission" date="2022-10" db="EMBL/GenBank/DDBJ databases">
        <title>Complete genome of Methanoculleus submarinus DSM 15122.</title>
        <authorList>
            <person name="Chen S.-C."/>
            <person name="Lai S.-J."/>
            <person name="You Y.-T."/>
        </authorList>
    </citation>
    <scope>NUCLEOTIDE SEQUENCE</scope>
    <source>
        <strain evidence="2">DSM 15122</strain>
    </source>
</reference>
<keyword evidence="3" id="KW-1185">Reference proteome</keyword>
<gene>
    <name evidence="2" type="ORF">OH143_04885</name>
</gene>
<organism evidence="2 3">
    <name type="scientific">Methanoculleus submarinus</name>
    <dbReference type="NCBI Taxonomy" id="204050"/>
    <lineage>
        <taxon>Archaea</taxon>
        <taxon>Methanobacteriati</taxon>
        <taxon>Methanobacteriota</taxon>
        <taxon>Stenosarchaea group</taxon>
        <taxon>Methanomicrobia</taxon>
        <taxon>Methanomicrobiales</taxon>
        <taxon>Methanomicrobiaceae</taxon>
        <taxon>Methanoculleus</taxon>
    </lineage>
</organism>
<feature type="transmembrane region" description="Helical" evidence="1">
    <location>
        <begin position="33"/>
        <end position="59"/>
    </location>
</feature>
<dbReference type="GeneID" id="4846090"/>
<dbReference type="EMBL" id="CP109831">
    <property type="protein sequence ID" value="UYU19428.1"/>
    <property type="molecule type" value="Genomic_DNA"/>
</dbReference>